<keyword evidence="5" id="KW-0449">Lipoprotein</keyword>
<dbReference type="InterPro" id="IPR050490">
    <property type="entry name" value="Bact_solute-bd_prot1"/>
</dbReference>
<dbReference type="PANTHER" id="PTHR43649">
    <property type="entry name" value="ARABINOSE-BINDING PROTEIN-RELATED"/>
    <property type="match status" value="1"/>
</dbReference>
<evidence type="ECO:0000256" key="5">
    <source>
        <dbReference type="ARBA" id="ARBA00023288"/>
    </source>
</evidence>
<proteinExistence type="predicted"/>
<organism evidence="7 8">
    <name type="scientific">Breznakia blatticola</name>
    <dbReference type="NCBI Taxonomy" id="1754012"/>
    <lineage>
        <taxon>Bacteria</taxon>
        <taxon>Bacillati</taxon>
        <taxon>Bacillota</taxon>
        <taxon>Erysipelotrichia</taxon>
        <taxon>Erysipelotrichales</taxon>
        <taxon>Erysipelotrichaceae</taxon>
        <taxon>Breznakia</taxon>
    </lineage>
</organism>
<evidence type="ECO:0000256" key="2">
    <source>
        <dbReference type="ARBA" id="ARBA00022729"/>
    </source>
</evidence>
<dbReference type="Proteomes" id="UP000294743">
    <property type="component" value="Unassembled WGS sequence"/>
</dbReference>
<keyword evidence="1" id="KW-1003">Cell membrane</keyword>
<keyword evidence="2 6" id="KW-0732">Signal</keyword>
<evidence type="ECO:0000256" key="6">
    <source>
        <dbReference type="SAM" id="SignalP"/>
    </source>
</evidence>
<feature type="signal peptide" evidence="6">
    <location>
        <begin position="1"/>
        <end position="21"/>
    </location>
</feature>
<evidence type="ECO:0000256" key="3">
    <source>
        <dbReference type="ARBA" id="ARBA00023136"/>
    </source>
</evidence>
<evidence type="ECO:0000313" key="7">
    <source>
        <dbReference type="EMBL" id="TDW25338.1"/>
    </source>
</evidence>
<dbReference type="AlphaFoldDB" id="A0A4R8A6X8"/>
<keyword evidence="8" id="KW-1185">Reference proteome</keyword>
<accession>A0A4R8A6X8</accession>
<feature type="chain" id="PRO_5038820292" evidence="6">
    <location>
        <begin position="22"/>
        <end position="418"/>
    </location>
</feature>
<dbReference type="Gene3D" id="3.40.190.10">
    <property type="entry name" value="Periplasmic binding protein-like II"/>
    <property type="match status" value="2"/>
</dbReference>
<sequence>MKIKKLIKTSMAALMTLSLVACGGGSDDGGSDKTTIKVLNLKPEIDEALKDYAKLYSEKNDVKVEIETCGGSNCDYAGKLDQYISADKIPDIFVLEGRAGFEDNKEILADMEGEEWVADTDYAYEMDGKAYGFPLGVEGFGLTYNKDILDKAGIDPATLTSYDAYVEAFKTLDAKKDELGITAPVAMATGSGMYWVTGNHSFNSYLSGNLEIGDTHVLDELNEGTVEADRMSDYADMIELIFNNSDKTVLSAAGDQYANQVKLFTDGKTAFIHQGNWIEGDVADMENIGISPAPYGDDNAIYISAPSYFAVSNRSKNVDAAKAFLNSIYATEEGQNFMYVEAASVSPFKSIDITPTTSLAKSVHESLVSGKGCPWNQNDMPADFGMQKLGPVHEAFAKGEITKDGFVEQITKLIVGLK</sequence>
<keyword evidence="3" id="KW-0472">Membrane</keyword>
<dbReference type="EMBL" id="SODD01000005">
    <property type="protein sequence ID" value="TDW25338.1"/>
    <property type="molecule type" value="Genomic_DNA"/>
</dbReference>
<evidence type="ECO:0000256" key="1">
    <source>
        <dbReference type="ARBA" id="ARBA00022475"/>
    </source>
</evidence>
<comment type="caution">
    <text evidence="7">The sequence shown here is derived from an EMBL/GenBank/DDBJ whole genome shotgun (WGS) entry which is preliminary data.</text>
</comment>
<protein>
    <submittedName>
        <fullName evidence="7">Raffinose/stachyose/melibiose transport system substrate-binding protein</fullName>
    </submittedName>
</protein>
<gene>
    <name evidence="7" type="ORF">EDD63_10571</name>
</gene>
<reference evidence="7 8" key="1">
    <citation type="submission" date="2019-03" db="EMBL/GenBank/DDBJ databases">
        <title>Genomic Encyclopedia of Type Strains, Phase IV (KMG-IV): sequencing the most valuable type-strain genomes for metagenomic binning, comparative biology and taxonomic classification.</title>
        <authorList>
            <person name="Goeker M."/>
        </authorList>
    </citation>
    <scope>NUCLEOTIDE SEQUENCE [LARGE SCALE GENOMIC DNA]</scope>
    <source>
        <strain evidence="7 8">DSM 28867</strain>
    </source>
</reference>
<dbReference type="OrthoDB" id="9763054at2"/>
<evidence type="ECO:0000313" key="8">
    <source>
        <dbReference type="Proteomes" id="UP000294743"/>
    </source>
</evidence>
<dbReference type="SUPFAM" id="SSF53850">
    <property type="entry name" value="Periplasmic binding protein-like II"/>
    <property type="match status" value="1"/>
</dbReference>
<dbReference type="InterPro" id="IPR006059">
    <property type="entry name" value="SBP"/>
</dbReference>
<dbReference type="PANTHER" id="PTHR43649:SF33">
    <property type="entry name" value="POLYGALACTURONAN_RHAMNOGALACTURONAN-BINDING PROTEIN YTCQ"/>
    <property type="match status" value="1"/>
</dbReference>
<dbReference type="Pfam" id="PF13416">
    <property type="entry name" value="SBP_bac_8"/>
    <property type="match status" value="1"/>
</dbReference>
<name>A0A4R8A6X8_9FIRM</name>
<dbReference type="PROSITE" id="PS51257">
    <property type="entry name" value="PROKAR_LIPOPROTEIN"/>
    <property type="match status" value="1"/>
</dbReference>
<dbReference type="RefSeq" id="WP_134168275.1">
    <property type="nucleotide sequence ID" value="NZ_SODD01000005.1"/>
</dbReference>
<keyword evidence="4" id="KW-0564">Palmitate</keyword>
<evidence type="ECO:0000256" key="4">
    <source>
        <dbReference type="ARBA" id="ARBA00023139"/>
    </source>
</evidence>